<evidence type="ECO:0000256" key="1">
    <source>
        <dbReference type="SAM" id="MobiDB-lite"/>
    </source>
</evidence>
<name>A0ABN9ZBA5_PIPNA</name>
<feature type="region of interest" description="Disordered" evidence="1">
    <location>
        <begin position="70"/>
        <end position="103"/>
    </location>
</feature>
<reference evidence="2" key="1">
    <citation type="submission" date="2023-12" db="EMBL/GenBank/DDBJ databases">
        <authorList>
            <person name="Brown T."/>
        </authorList>
    </citation>
    <scope>NUCLEOTIDE SEQUENCE</scope>
</reference>
<proteinExistence type="predicted"/>
<evidence type="ECO:0000313" key="2">
    <source>
        <dbReference type="EMBL" id="CAK6434036.1"/>
    </source>
</evidence>
<dbReference type="Proteomes" id="UP001314169">
    <property type="component" value="Chromosome 10"/>
</dbReference>
<protein>
    <submittedName>
        <fullName evidence="2">Uncharacterized protein</fullName>
    </submittedName>
</protein>
<evidence type="ECO:0000313" key="3">
    <source>
        <dbReference type="Proteomes" id="UP001314169"/>
    </source>
</evidence>
<gene>
    <name evidence="2" type="ORF">MPIPNATIZW_LOCUS2342</name>
</gene>
<dbReference type="EMBL" id="OY882867">
    <property type="protein sequence ID" value="CAK6434036.1"/>
    <property type="molecule type" value="Genomic_DNA"/>
</dbReference>
<sequence length="123" mass="12945">MAKERGTSPSSHGRHPRSDLPSDGRPSAPGRAAATSPLQPRARPPRGGGAALRRPLTCCWGCGRRGCGGGPARPPLPASTQATCATSCRRGASTAANSNRRRRRRCCRRRRCAAPARLPLGAR</sequence>
<accession>A0ABN9ZBA5</accession>
<organism evidence="2 3">
    <name type="scientific">Pipistrellus nathusii</name>
    <name type="common">Nathusius' pipistrelle</name>
    <dbReference type="NCBI Taxonomy" id="59473"/>
    <lineage>
        <taxon>Eukaryota</taxon>
        <taxon>Metazoa</taxon>
        <taxon>Chordata</taxon>
        <taxon>Craniata</taxon>
        <taxon>Vertebrata</taxon>
        <taxon>Euteleostomi</taxon>
        <taxon>Mammalia</taxon>
        <taxon>Eutheria</taxon>
        <taxon>Laurasiatheria</taxon>
        <taxon>Chiroptera</taxon>
        <taxon>Yangochiroptera</taxon>
        <taxon>Vespertilionidae</taxon>
        <taxon>Pipistrellus</taxon>
    </lineage>
</organism>
<keyword evidence="3" id="KW-1185">Reference proteome</keyword>
<feature type="compositionally biased region" description="Low complexity" evidence="1">
    <location>
        <begin position="89"/>
        <end position="98"/>
    </location>
</feature>
<feature type="region of interest" description="Disordered" evidence="1">
    <location>
        <begin position="1"/>
        <end position="52"/>
    </location>
</feature>